<evidence type="ECO:0000256" key="1">
    <source>
        <dbReference type="SAM" id="MobiDB-lite"/>
    </source>
</evidence>
<dbReference type="AlphaFoldDB" id="K0RU92"/>
<feature type="region of interest" description="Disordered" evidence="1">
    <location>
        <begin position="79"/>
        <end position="102"/>
    </location>
</feature>
<dbReference type="Proteomes" id="UP000266841">
    <property type="component" value="Unassembled WGS sequence"/>
</dbReference>
<protein>
    <submittedName>
        <fullName evidence="2">Uncharacterized protein</fullName>
    </submittedName>
</protein>
<keyword evidence="3" id="KW-1185">Reference proteome</keyword>
<name>K0RU92_THAOC</name>
<sequence length="102" mass="11356">MARLQIRTEEYAPKLYYVPGEDNILADTFSRLPRLGDDSVQPIELDDCYLGEDGFFSMMDDPELGDCFLNLPELNDPAENPPQLHVHQGLPVGMPSACKSNG</sequence>
<gene>
    <name evidence="2" type="ORF">THAOC_22528</name>
</gene>
<dbReference type="OrthoDB" id="41323at2759"/>
<dbReference type="EMBL" id="AGNL01028260">
    <property type="protein sequence ID" value="EJK57428.1"/>
    <property type="molecule type" value="Genomic_DNA"/>
</dbReference>
<evidence type="ECO:0000313" key="2">
    <source>
        <dbReference type="EMBL" id="EJK57428.1"/>
    </source>
</evidence>
<organism evidence="2 3">
    <name type="scientific">Thalassiosira oceanica</name>
    <name type="common">Marine diatom</name>
    <dbReference type="NCBI Taxonomy" id="159749"/>
    <lineage>
        <taxon>Eukaryota</taxon>
        <taxon>Sar</taxon>
        <taxon>Stramenopiles</taxon>
        <taxon>Ochrophyta</taxon>
        <taxon>Bacillariophyta</taxon>
        <taxon>Coscinodiscophyceae</taxon>
        <taxon>Thalassiosirophycidae</taxon>
        <taxon>Thalassiosirales</taxon>
        <taxon>Thalassiosiraceae</taxon>
        <taxon>Thalassiosira</taxon>
    </lineage>
</organism>
<accession>K0RU92</accession>
<evidence type="ECO:0000313" key="3">
    <source>
        <dbReference type="Proteomes" id="UP000266841"/>
    </source>
</evidence>
<reference evidence="2 3" key="1">
    <citation type="journal article" date="2012" name="Genome Biol.">
        <title>Genome and low-iron response of an oceanic diatom adapted to chronic iron limitation.</title>
        <authorList>
            <person name="Lommer M."/>
            <person name="Specht M."/>
            <person name="Roy A.S."/>
            <person name="Kraemer L."/>
            <person name="Andreson R."/>
            <person name="Gutowska M.A."/>
            <person name="Wolf J."/>
            <person name="Bergner S.V."/>
            <person name="Schilhabel M.B."/>
            <person name="Klostermeier U.C."/>
            <person name="Beiko R.G."/>
            <person name="Rosenstiel P."/>
            <person name="Hippler M."/>
            <person name="Laroche J."/>
        </authorList>
    </citation>
    <scope>NUCLEOTIDE SEQUENCE [LARGE SCALE GENOMIC DNA]</scope>
    <source>
        <strain evidence="2 3">CCMP1005</strain>
    </source>
</reference>
<proteinExistence type="predicted"/>
<comment type="caution">
    <text evidence="2">The sequence shown here is derived from an EMBL/GenBank/DDBJ whole genome shotgun (WGS) entry which is preliminary data.</text>
</comment>